<sequence length="187" mass="21405">MSFIIHRKLCLVPREWLGFMDNLEVLVCKYFFLNPIGYIILLDPEVQEAIKPIYEDLSRYELLDRCKGNNTENNNESYNGLLWHFSPKHLHNGFKTIELSNNFATAIFNDGYSSILKIFNVMGVIVGPCARARDFAALKDDTRIRIADHRQRASSKEGRSSRRKASSAKQALFEEEEGELYGPGIAD</sequence>
<feature type="compositionally biased region" description="Basic and acidic residues" evidence="1">
    <location>
        <begin position="148"/>
        <end position="160"/>
    </location>
</feature>
<evidence type="ECO:0000256" key="1">
    <source>
        <dbReference type="SAM" id="MobiDB-lite"/>
    </source>
</evidence>
<evidence type="ECO:0000313" key="3">
    <source>
        <dbReference type="Proteomes" id="UP001153954"/>
    </source>
</evidence>
<dbReference type="AlphaFoldDB" id="A0AAU9TTW6"/>
<gene>
    <name evidence="2" type="ORF">EEDITHA_LOCUS5121</name>
</gene>
<feature type="region of interest" description="Disordered" evidence="1">
    <location>
        <begin position="148"/>
        <end position="187"/>
    </location>
</feature>
<dbReference type="EMBL" id="CAKOGL010000007">
    <property type="protein sequence ID" value="CAH2089025.1"/>
    <property type="molecule type" value="Genomic_DNA"/>
</dbReference>
<protein>
    <submittedName>
        <fullName evidence="2">Uncharacterized protein</fullName>
    </submittedName>
</protein>
<name>A0AAU9TTW6_EUPED</name>
<comment type="caution">
    <text evidence="2">The sequence shown here is derived from an EMBL/GenBank/DDBJ whole genome shotgun (WGS) entry which is preliminary data.</text>
</comment>
<keyword evidence="3" id="KW-1185">Reference proteome</keyword>
<dbReference type="Proteomes" id="UP001153954">
    <property type="component" value="Unassembled WGS sequence"/>
</dbReference>
<accession>A0AAU9TTW6</accession>
<evidence type="ECO:0000313" key="2">
    <source>
        <dbReference type="EMBL" id="CAH2089025.1"/>
    </source>
</evidence>
<reference evidence="2" key="1">
    <citation type="submission" date="2022-03" db="EMBL/GenBank/DDBJ databases">
        <authorList>
            <person name="Tunstrom K."/>
        </authorList>
    </citation>
    <scope>NUCLEOTIDE SEQUENCE</scope>
</reference>
<proteinExistence type="predicted"/>
<organism evidence="2 3">
    <name type="scientific">Euphydryas editha</name>
    <name type="common">Edith's checkerspot</name>
    <dbReference type="NCBI Taxonomy" id="104508"/>
    <lineage>
        <taxon>Eukaryota</taxon>
        <taxon>Metazoa</taxon>
        <taxon>Ecdysozoa</taxon>
        <taxon>Arthropoda</taxon>
        <taxon>Hexapoda</taxon>
        <taxon>Insecta</taxon>
        <taxon>Pterygota</taxon>
        <taxon>Neoptera</taxon>
        <taxon>Endopterygota</taxon>
        <taxon>Lepidoptera</taxon>
        <taxon>Glossata</taxon>
        <taxon>Ditrysia</taxon>
        <taxon>Papilionoidea</taxon>
        <taxon>Nymphalidae</taxon>
        <taxon>Nymphalinae</taxon>
        <taxon>Euphydryas</taxon>
    </lineage>
</organism>